<gene>
    <name evidence="5" type="ORF">ACFR9S_09430</name>
</gene>
<accession>A0ABD6B6H1</accession>
<protein>
    <submittedName>
        <fullName evidence="5">ABC transporter permease</fullName>
    </submittedName>
</protein>
<name>A0ABD6B6H1_9EURY</name>
<dbReference type="PANTHER" id="PTHR43386">
    <property type="entry name" value="OLIGOPEPTIDE TRANSPORT SYSTEM PERMEASE PROTEIN APPC"/>
    <property type="match status" value="1"/>
</dbReference>
<keyword evidence="2" id="KW-0813">Transport</keyword>
<dbReference type="GO" id="GO:0005886">
    <property type="term" value="C:plasma membrane"/>
    <property type="evidence" value="ECO:0007669"/>
    <property type="project" value="UniProtKB-SubCell"/>
</dbReference>
<dbReference type="Pfam" id="PF12911">
    <property type="entry name" value="OppC_N"/>
    <property type="match status" value="1"/>
</dbReference>
<feature type="domain" description="Oligopeptide transport permease C-like N-terminal" evidence="4">
    <location>
        <begin position="19"/>
        <end position="69"/>
    </location>
</feature>
<dbReference type="EMBL" id="JBHUDH010000103">
    <property type="protein sequence ID" value="MFD1526517.1"/>
    <property type="molecule type" value="Genomic_DNA"/>
</dbReference>
<keyword evidence="3" id="KW-0812">Transmembrane</keyword>
<dbReference type="Proteomes" id="UP001597111">
    <property type="component" value="Unassembled WGS sequence"/>
</dbReference>
<keyword evidence="3" id="KW-0472">Membrane</keyword>
<reference evidence="5 6" key="1">
    <citation type="journal article" date="2019" name="Int. J. Syst. Evol. Microbiol.">
        <title>The Global Catalogue of Microorganisms (GCM) 10K type strain sequencing project: providing services to taxonomists for standard genome sequencing and annotation.</title>
        <authorList>
            <consortium name="The Broad Institute Genomics Platform"/>
            <consortium name="The Broad Institute Genome Sequencing Center for Infectious Disease"/>
            <person name="Wu L."/>
            <person name="Ma J."/>
        </authorList>
    </citation>
    <scope>NUCLEOTIDE SEQUENCE [LARGE SCALE GENOMIC DNA]</scope>
    <source>
        <strain evidence="5 6">CGMCC 1.12285</strain>
    </source>
</reference>
<dbReference type="InterPro" id="IPR050366">
    <property type="entry name" value="BP-dependent_transpt_permease"/>
</dbReference>
<proteinExistence type="predicted"/>
<evidence type="ECO:0000256" key="3">
    <source>
        <dbReference type="SAM" id="Phobius"/>
    </source>
</evidence>
<dbReference type="PANTHER" id="PTHR43386:SF1">
    <property type="entry name" value="D,D-DIPEPTIDE TRANSPORT SYSTEM PERMEASE PROTEIN DDPC-RELATED"/>
    <property type="match status" value="1"/>
</dbReference>
<evidence type="ECO:0000313" key="6">
    <source>
        <dbReference type="Proteomes" id="UP001597111"/>
    </source>
</evidence>
<evidence type="ECO:0000259" key="4">
    <source>
        <dbReference type="Pfam" id="PF12911"/>
    </source>
</evidence>
<organism evidence="5 6">
    <name type="scientific">Halolamina salina</name>
    <dbReference type="NCBI Taxonomy" id="1220023"/>
    <lineage>
        <taxon>Archaea</taxon>
        <taxon>Methanobacteriati</taxon>
        <taxon>Methanobacteriota</taxon>
        <taxon>Stenosarchaea group</taxon>
        <taxon>Halobacteria</taxon>
        <taxon>Halobacteriales</taxon>
        <taxon>Haloferacaceae</taxon>
    </lineage>
</organism>
<evidence type="ECO:0000256" key="1">
    <source>
        <dbReference type="ARBA" id="ARBA00004651"/>
    </source>
</evidence>
<feature type="non-terminal residue" evidence="5">
    <location>
        <position position="111"/>
    </location>
</feature>
<feature type="transmembrane region" description="Helical" evidence="3">
    <location>
        <begin position="33"/>
        <end position="53"/>
    </location>
</feature>
<evidence type="ECO:0000256" key="2">
    <source>
        <dbReference type="ARBA" id="ARBA00022448"/>
    </source>
</evidence>
<feature type="transmembrane region" description="Helical" evidence="3">
    <location>
        <begin position="88"/>
        <end position="110"/>
    </location>
</feature>
<sequence>MSTTEETTDGSSSRLFERFRRFLRAFLTNRKGLLGTLLLGTIVFISVAAPLIAPYDPEAYGVGKALAPPSVEHLFGTDDLGRDVLSRFLYGGRISLLVGVTSGVVATLAAT</sequence>
<dbReference type="AlphaFoldDB" id="A0ABD6B6H1"/>
<keyword evidence="3" id="KW-1133">Transmembrane helix</keyword>
<keyword evidence="6" id="KW-1185">Reference proteome</keyword>
<comment type="caution">
    <text evidence="5">The sequence shown here is derived from an EMBL/GenBank/DDBJ whole genome shotgun (WGS) entry which is preliminary data.</text>
</comment>
<comment type="subcellular location">
    <subcellularLocation>
        <location evidence="1">Cell membrane</location>
        <topology evidence="1">Multi-pass membrane protein</topology>
    </subcellularLocation>
</comment>
<evidence type="ECO:0000313" key="5">
    <source>
        <dbReference type="EMBL" id="MFD1526517.1"/>
    </source>
</evidence>
<dbReference type="InterPro" id="IPR025966">
    <property type="entry name" value="OppC_N"/>
</dbReference>